<evidence type="ECO:0000256" key="3">
    <source>
        <dbReference type="ARBA" id="ARBA00008442"/>
    </source>
</evidence>
<gene>
    <name evidence="11" type="ORF">G7Z17_g7815</name>
</gene>
<reference evidence="11" key="1">
    <citation type="submission" date="2020-03" db="EMBL/GenBank/DDBJ databases">
        <title>Draft Genome Sequence of Cylindrodendrum hubeiense.</title>
        <authorList>
            <person name="Buettner E."/>
            <person name="Kellner H."/>
        </authorList>
    </citation>
    <scope>NUCLEOTIDE SEQUENCE</scope>
    <source>
        <strain evidence="11">IHI 201604</strain>
    </source>
</reference>
<evidence type="ECO:0000256" key="8">
    <source>
        <dbReference type="SAM" id="Coils"/>
    </source>
</evidence>
<evidence type="ECO:0000256" key="7">
    <source>
        <dbReference type="ARBA" id="ARBA00023242"/>
    </source>
</evidence>
<dbReference type="OrthoDB" id="2186770at2759"/>
<comment type="subcellular location">
    <subcellularLocation>
        <location evidence="2">Chromosome</location>
        <location evidence="2">Telomere</location>
    </subcellularLocation>
    <subcellularLocation>
        <location evidence="1">Nucleus</location>
    </subcellularLocation>
</comment>
<evidence type="ECO:0000256" key="4">
    <source>
        <dbReference type="ARBA" id="ARBA00022454"/>
    </source>
</evidence>
<evidence type="ECO:0000313" key="12">
    <source>
        <dbReference type="Proteomes" id="UP000722485"/>
    </source>
</evidence>
<protein>
    <recommendedName>
        <fullName evidence="10">Protection of telomeres protein 1 ssDNA-binding domain-containing protein</fullName>
    </recommendedName>
</protein>
<feature type="coiled-coil region" evidence="8">
    <location>
        <begin position="314"/>
        <end position="378"/>
    </location>
</feature>
<dbReference type="FunFam" id="2.40.50.140:FF:000303">
    <property type="entry name" value="Protection of telomeres protein 1"/>
    <property type="match status" value="1"/>
</dbReference>
<feature type="domain" description="Protection of telomeres protein 1 ssDNA-binding" evidence="10">
    <location>
        <begin position="158"/>
        <end position="327"/>
    </location>
</feature>
<dbReference type="PANTHER" id="PTHR14513:SF0">
    <property type="entry name" value="PROTECTION OF TELOMERES PROTEIN 1"/>
    <property type="match status" value="1"/>
</dbReference>
<dbReference type="Proteomes" id="UP000722485">
    <property type="component" value="Unassembled WGS sequence"/>
</dbReference>
<evidence type="ECO:0000256" key="5">
    <source>
        <dbReference type="ARBA" id="ARBA00022895"/>
    </source>
</evidence>
<dbReference type="GO" id="GO:0098505">
    <property type="term" value="F:G-rich strand telomeric DNA binding"/>
    <property type="evidence" value="ECO:0007669"/>
    <property type="project" value="TreeGrafter"/>
</dbReference>
<evidence type="ECO:0000256" key="2">
    <source>
        <dbReference type="ARBA" id="ARBA00004574"/>
    </source>
</evidence>
<keyword evidence="8" id="KW-0175">Coiled coil</keyword>
<comment type="similarity">
    <text evidence="3">Belongs to the telombin family.</text>
</comment>
<keyword evidence="5" id="KW-0779">Telomere</keyword>
<keyword evidence="12" id="KW-1185">Reference proteome</keyword>
<dbReference type="GO" id="GO:0010521">
    <property type="term" value="F:telomerase inhibitor activity"/>
    <property type="evidence" value="ECO:0007669"/>
    <property type="project" value="TreeGrafter"/>
</dbReference>
<dbReference type="InterPro" id="IPR032042">
    <property type="entry name" value="POT1PC"/>
</dbReference>
<dbReference type="InterPro" id="IPR012340">
    <property type="entry name" value="NA-bd_OB-fold"/>
</dbReference>
<name>A0A9P5H9T8_9HYPO</name>
<evidence type="ECO:0000256" key="6">
    <source>
        <dbReference type="ARBA" id="ARBA00023125"/>
    </source>
</evidence>
<dbReference type="PANTHER" id="PTHR14513">
    <property type="entry name" value="PROTECTION OF TELOMERES 1"/>
    <property type="match status" value="1"/>
</dbReference>
<dbReference type="GO" id="GO:0016233">
    <property type="term" value="P:telomere capping"/>
    <property type="evidence" value="ECO:0007669"/>
    <property type="project" value="TreeGrafter"/>
</dbReference>
<comment type="caution">
    <text evidence="11">The sequence shown here is derived from an EMBL/GenBank/DDBJ whole genome shotgun (WGS) entry which is preliminary data.</text>
</comment>
<evidence type="ECO:0000313" key="11">
    <source>
        <dbReference type="EMBL" id="KAF7547307.1"/>
    </source>
</evidence>
<dbReference type="InterPro" id="IPR028389">
    <property type="entry name" value="POT1"/>
</dbReference>
<dbReference type="AlphaFoldDB" id="A0A9P5H9T8"/>
<dbReference type="EMBL" id="JAANBB010000182">
    <property type="protein sequence ID" value="KAF7547307.1"/>
    <property type="molecule type" value="Genomic_DNA"/>
</dbReference>
<organism evidence="11 12">
    <name type="scientific">Cylindrodendrum hubeiense</name>
    <dbReference type="NCBI Taxonomy" id="595255"/>
    <lineage>
        <taxon>Eukaryota</taxon>
        <taxon>Fungi</taxon>
        <taxon>Dikarya</taxon>
        <taxon>Ascomycota</taxon>
        <taxon>Pezizomycotina</taxon>
        <taxon>Sordariomycetes</taxon>
        <taxon>Hypocreomycetidae</taxon>
        <taxon>Hypocreales</taxon>
        <taxon>Nectriaceae</taxon>
        <taxon>Cylindrodendrum</taxon>
    </lineage>
</organism>
<feature type="region of interest" description="Disordered" evidence="9">
    <location>
        <begin position="562"/>
        <end position="589"/>
    </location>
</feature>
<keyword evidence="6" id="KW-0238">DNA-binding</keyword>
<evidence type="ECO:0000256" key="1">
    <source>
        <dbReference type="ARBA" id="ARBA00004123"/>
    </source>
</evidence>
<evidence type="ECO:0000259" key="10">
    <source>
        <dbReference type="Pfam" id="PF16686"/>
    </source>
</evidence>
<keyword evidence="7" id="KW-0539">Nucleus</keyword>
<evidence type="ECO:0000256" key="9">
    <source>
        <dbReference type="SAM" id="MobiDB-lite"/>
    </source>
</evidence>
<keyword evidence="4" id="KW-0158">Chromosome</keyword>
<dbReference type="Pfam" id="PF16686">
    <property type="entry name" value="POT1PC"/>
    <property type="match status" value="1"/>
</dbReference>
<dbReference type="GO" id="GO:0032210">
    <property type="term" value="P:regulation of telomere maintenance via telomerase"/>
    <property type="evidence" value="ECO:0007669"/>
    <property type="project" value="TreeGrafter"/>
</dbReference>
<dbReference type="SUPFAM" id="SSF50249">
    <property type="entry name" value="Nucleic acid-binding proteins"/>
    <property type="match status" value="2"/>
</dbReference>
<sequence length="640" mass="71871">MAAATAPPLPSGFVNAQDILDGKIPVRFYDLSVEDDNDSSLSLNVFRPEKEMPTAGCGDVILLLSVKVQRFGHEAPSLITHRETKVHIYSAAKIPKPPVSAMCALRPSPRPQDRPPAQKENAYVAYMFHKIGKGRVPTESEFELMTMRSANVKEKFSLLKNVQDGRFCDIVVQVAKEPYDQGDKVTLWVSDYTENMAFFHYAFDSTSLAEEPDGDPYSYTTKYSRAAASKADWNGPFGKRSMQITCFEPHATAIREGRISFGTWVSIRNLQIKFGHNASNLEGYLREDRAAHGPKLGISPLDPRDDPENINPHLKEALRRKRDYERTKKEQLQDISEAAKAGQKRKAEVAISSELKKLPASKARRRALRAQAQEAEQKVIQPIPAADVNSQVKCENQNKPASFVADMLVPVTHETIIDGQPVKLQLPFMNTNYRTNVRVVNFMPAKLEDFAFAKKASEFDVLSDNEDSDGGSESEQDTMTAFTANRNWEWRFYLELEDAAVLKNQQKRRIWVAVDNQAAQCLMNLDASNLRHDAANLEALRRCLALLWGDLEEHKSRIQAKKARSIKAAREGQPPADSSDEDEPNTEAEAKTQVMNLPFTCCIRQYGVKVRESDTAKADAGEGSRWQRMFGLFGTRISIK</sequence>
<dbReference type="GO" id="GO:0000783">
    <property type="term" value="C:nuclear telomere cap complex"/>
    <property type="evidence" value="ECO:0007669"/>
    <property type="project" value="TreeGrafter"/>
</dbReference>
<accession>A0A9P5H9T8</accession>
<proteinExistence type="inferred from homology"/>
<dbReference type="Gene3D" id="2.40.50.140">
    <property type="entry name" value="Nucleic acid-binding proteins"/>
    <property type="match status" value="2"/>
</dbReference>